<dbReference type="SUPFAM" id="SSF103481">
    <property type="entry name" value="Multidrug resistance efflux transporter EmrE"/>
    <property type="match status" value="2"/>
</dbReference>
<comment type="similarity">
    <text evidence="2">Belongs to the SLC35F solute transporter family.</text>
</comment>
<dbReference type="InParanoid" id="D0NA59"/>
<evidence type="ECO:0000256" key="7">
    <source>
        <dbReference type="SAM" id="Phobius"/>
    </source>
</evidence>
<dbReference type="HOGENOM" id="CLU_039639_2_1_1"/>
<keyword evidence="3" id="KW-0813">Transport</keyword>
<feature type="transmembrane region" description="Helical" evidence="7">
    <location>
        <begin position="103"/>
        <end position="123"/>
    </location>
</feature>
<dbReference type="eggNOG" id="KOG2766">
    <property type="taxonomic scope" value="Eukaryota"/>
</dbReference>
<feature type="transmembrane region" description="Helical" evidence="7">
    <location>
        <begin position="135"/>
        <end position="151"/>
    </location>
</feature>
<proteinExistence type="inferred from homology"/>
<evidence type="ECO:0000256" key="4">
    <source>
        <dbReference type="ARBA" id="ARBA00022692"/>
    </source>
</evidence>
<feature type="transmembrane region" description="Helical" evidence="7">
    <location>
        <begin position="157"/>
        <end position="180"/>
    </location>
</feature>
<organism evidence="8 9">
    <name type="scientific">Phytophthora infestans (strain T30-4)</name>
    <name type="common">Potato late blight agent</name>
    <dbReference type="NCBI Taxonomy" id="403677"/>
    <lineage>
        <taxon>Eukaryota</taxon>
        <taxon>Sar</taxon>
        <taxon>Stramenopiles</taxon>
        <taxon>Oomycota</taxon>
        <taxon>Peronosporomycetes</taxon>
        <taxon>Peronosporales</taxon>
        <taxon>Peronosporaceae</taxon>
        <taxon>Phytophthora</taxon>
    </lineage>
</organism>
<feature type="transmembrane region" description="Helical" evidence="7">
    <location>
        <begin position="288"/>
        <end position="310"/>
    </location>
</feature>
<keyword evidence="5 7" id="KW-1133">Transmembrane helix</keyword>
<feature type="transmembrane region" description="Helical" evidence="7">
    <location>
        <begin position="187"/>
        <end position="205"/>
    </location>
</feature>
<keyword evidence="9" id="KW-1185">Reference proteome</keyword>
<dbReference type="InterPro" id="IPR009262">
    <property type="entry name" value="SLC35_F1/F2/F6"/>
</dbReference>
<feature type="transmembrane region" description="Helical" evidence="7">
    <location>
        <begin position="317"/>
        <end position="337"/>
    </location>
</feature>
<evidence type="ECO:0000313" key="8">
    <source>
        <dbReference type="EMBL" id="EEY54313.1"/>
    </source>
</evidence>
<name>D0NA59_PHYIT</name>
<dbReference type="GeneID" id="9462364"/>
<evidence type="ECO:0000256" key="1">
    <source>
        <dbReference type="ARBA" id="ARBA00004141"/>
    </source>
</evidence>
<dbReference type="InterPro" id="IPR052221">
    <property type="entry name" value="SLC35F_Transporter"/>
</dbReference>
<gene>
    <name evidence="8" type="ORF">PITG_07924</name>
</gene>
<feature type="transmembrane region" description="Helical" evidence="7">
    <location>
        <begin position="69"/>
        <end position="91"/>
    </location>
</feature>
<dbReference type="Pfam" id="PF06027">
    <property type="entry name" value="SLC35F"/>
    <property type="match status" value="1"/>
</dbReference>
<dbReference type="OMA" id="FQFICFG"/>
<dbReference type="PANTHER" id="PTHR14233">
    <property type="entry name" value="DUF914-RELATED"/>
    <property type="match status" value="1"/>
</dbReference>
<feature type="transmembrane region" description="Helical" evidence="7">
    <location>
        <begin position="225"/>
        <end position="244"/>
    </location>
</feature>
<evidence type="ECO:0000256" key="5">
    <source>
        <dbReference type="ARBA" id="ARBA00022989"/>
    </source>
</evidence>
<evidence type="ECO:0000256" key="6">
    <source>
        <dbReference type="ARBA" id="ARBA00023136"/>
    </source>
</evidence>
<reference evidence="9" key="1">
    <citation type="journal article" date="2009" name="Nature">
        <title>Genome sequence and analysis of the Irish potato famine pathogen Phytophthora infestans.</title>
        <authorList>
            <consortium name="The Broad Institute Genome Sequencing Platform"/>
            <person name="Haas B.J."/>
            <person name="Kamoun S."/>
            <person name="Zody M.C."/>
            <person name="Jiang R.H."/>
            <person name="Handsaker R.E."/>
            <person name="Cano L.M."/>
            <person name="Grabherr M."/>
            <person name="Kodira C.D."/>
            <person name="Raffaele S."/>
            <person name="Torto-Alalibo T."/>
            <person name="Bozkurt T.O."/>
            <person name="Ah-Fong A.M."/>
            <person name="Alvarado L."/>
            <person name="Anderson V.L."/>
            <person name="Armstrong M.R."/>
            <person name="Avrova A."/>
            <person name="Baxter L."/>
            <person name="Beynon J."/>
            <person name="Boevink P.C."/>
            <person name="Bollmann S.R."/>
            <person name="Bos J.I."/>
            <person name="Bulone V."/>
            <person name="Cai G."/>
            <person name="Cakir C."/>
            <person name="Carrington J.C."/>
            <person name="Chawner M."/>
            <person name="Conti L."/>
            <person name="Costanzo S."/>
            <person name="Ewan R."/>
            <person name="Fahlgren N."/>
            <person name="Fischbach M.A."/>
            <person name="Fugelstad J."/>
            <person name="Gilroy E.M."/>
            <person name="Gnerre S."/>
            <person name="Green P.J."/>
            <person name="Grenville-Briggs L.J."/>
            <person name="Griffith J."/>
            <person name="Grunwald N.J."/>
            <person name="Horn K."/>
            <person name="Horner N.R."/>
            <person name="Hu C.H."/>
            <person name="Huitema E."/>
            <person name="Jeong D.H."/>
            <person name="Jones A.M."/>
            <person name="Jones J.D."/>
            <person name="Jones R.W."/>
            <person name="Karlsson E.K."/>
            <person name="Kunjeti S.G."/>
            <person name="Lamour K."/>
            <person name="Liu Z."/>
            <person name="Ma L."/>
            <person name="Maclean D."/>
            <person name="Chibucos M.C."/>
            <person name="McDonald H."/>
            <person name="McWalters J."/>
            <person name="Meijer H.J."/>
            <person name="Morgan W."/>
            <person name="Morris P.F."/>
            <person name="Munro C.A."/>
            <person name="O'Neill K."/>
            <person name="Ospina-Giraldo M."/>
            <person name="Pinzon A."/>
            <person name="Pritchard L."/>
            <person name="Ramsahoye B."/>
            <person name="Ren Q."/>
            <person name="Restrepo S."/>
            <person name="Roy S."/>
            <person name="Sadanandom A."/>
            <person name="Savidor A."/>
            <person name="Schornack S."/>
            <person name="Schwartz D.C."/>
            <person name="Schumann U.D."/>
            <person name="Schwessinger B."/>
            <person name="Seyer L."/>
            <person name="Sharpe T."/>
            <person name="Silvar C."/>
            <person name="Song J."/>
            <person name="Studholme D.J."/>
            <person name="Sykes S."/>
            <person name="Thines M."/>
            <person name="van de Vondervoort P.J."/>
            <person name="Phuntumart V."/>
            <person name="Wawra S."/>
            <person name="Weide R."/>
            <person name="Win J."/>
            <person name="Young C."/>
            <person name="Zhou S."/>
            <person name="Fry W."/>
            <person name="Meyers B.C."/>
            <person name="van West P."/>
            <person name="Ristaino J."/>
            <person name="Govers F."/>
            <person name="Birch P.R."/>
            <person name="Whisson S.C."/>
            <person name="Judelson H.S."/>
            <person name="Nusbaum C."/>
        </authorList>
    </citation>
    <scope>NUCLEOTIDE SEQUENCE [LARGE SCALE GENOMIC DNA]</scope>
    <source>
        <strain evidence="9">T30-4</strain>
    </source>
</reference>
<dbReference type="GO" id="GO:0022857">
    <property type="term" value="F:transmembrane transporter activity"/>
    <property type="evidence" value="ECO:0007669"/>
    <property type="project" value="InterPro"/>
</dbReference>
<dbReference type="InterPro" id="IPR037185">
    <property type="entry name" value="EmrE-like"/>
</dbReference>
<keyword evidence="4 7" id="KW-0812">Transmembrane</keyword>
<evidence type="ECO:0000256" key="3">
    <source>
        <dbReference type="ARBA" id="ARBA00022448"/>
    </source>
</evidence>
<dbReference type="AlphaFoldDB" id="D0NA59"/>
<dbReference type="OrthoDB" id="429955at2759"/>
<sequence length="393" mass="43989">MNEWLEMEPEWLEIAQRQNPETKKEDLSSAMTTDSRTVLPGKKWPSITGNSATAFLANRSDVMKEDVKFQFICFGFGQAIMLLNVASGVLSKYLTLENASLPTLQSTCLYVILGVVYLAVRFVRKTPLIGVPWRFYVILAVVDVEGNYFAVKAYNYANYATLSLILNMTVPFVTLFCYLFLKTRYSIRHYVGALIALCGSIVIFVSDYTSSANGTSSREVRGDMYALIAAALYATSNVMIQAVVKTRNVDSNIEVLGFLGFWASIVSIIQVLILERSPIEAVDFTDRVYGYMAGYVCVLFVFYTITSVFLRWAESLMFNLSLLTGPIFTVGVSYLIFDEAVNKWYWLALALVYIGLICYSTAPSPKENVKATEDKYVNGDYGEALTPDATRYA</sequence>
<dbReference type="EMBL" id="DS028129">
    <property type="protein sequence ID" value="EEY54313.1"/>
    <property type="molecule type" value="Genomic_DNA"/>
</dbReference>
<comment type="subcellular location">
    <subcellularLocation>
        <location evidence="1">Membrane</location>
        <topology evidence="1">Multi-pass membrane protein</topology>
    </subcellularLocation>
</comment>
<feature type="transmembrane region" description="Helical" evidence="7">
    <location>
        <begin position="343"/>
        <end position="362"/>
    </location>
</feature>
<dbReference type="RefSeq" id="XP_002904135.1">
    <property type="nucleotide sequence ID" value="XM_002904089.1"/>
</dbReference>
<protein>
    <submittedName>
        <fullName evidence="8">Drug/Metabolite Transporter (DMT) Superfamily</fullName>
    </submittedName>
</protein>
<dbReference type="PANTHER" id="PTHR14233:SF4">
    <property type="entry name" value="SOLUTE CARRIER FAMILY 35 MEMBER F2"/>
    <property type="match status" value="1"/>
</dbReference>
<evidence type="ECO:0000256" key="2">
    <source>
        <dbReference type="ARBA" id="ARBA00007863"/>
    </source>
</evidence>
<evidence type="ECO:0000313" key="9">
    <source>
        <dbReference type="Proteomes" id="UP000006643"/>
    </source>
</evidence>
<dbReference type="Proteomes" id="UP000006643">
    <property type="component" value="Unassembled WGS sequence"/>
</dbReference>
<accession>D0NA59</accession>
<keyword evidence="6 7" id="KW-0472">Membrane</keyword>
<dbReference type="GO" id="GO:0016020">
    <property type="term" value="C:membrane"/>
    <property type="evidence" value="ECO:0007669"/>
    <property type="project" value="UniProtKB-SubCell"/>
</dbReference>
<feature type="transmembrane region" description="Helical" evidence="7">
    <location>
        <begin position="256"/>
        <end position="273"/>
    </location>
</feature>
<dbReference type="KEGG" id="pif:PITG_07924"/>
<dbReference type="VEuPathDB" id="FungiDB:PITG_07924"/>